<dbReference type="OrthoDB" id="9794626at2"/>
<keyword evidence="7 19" id="KW-1003">Cell membrane</keyword>
<dbReference type="InterPro" id="IPR003805">
    <property type="entry name" value="CobS"/>
</dbReference>
<keyword evidence="21" id="KW-1185">Reference proteome</keyword>
<evidence type="ECO:0000256" key="6">
    <source>
        <dbReference type="ARBA" id="ARBA00015850"/>
    </source>
</evidence>
<evidence type="ECO:0000256" key="2">
    <source>
        <dbReference type="ARBA" id="ARBA00004651"/>
    </source>
</evidence>
<comment type="similarity">
    <text evidence="4 19">Belongs to the CobS family.</text>
</comment>
<comment type="cofactor">
    <cofactor evidence="1 19">
        <name>Mg(2+)</name>
        <dbReference type="ChEBI" id="CHEBI:18420"/>
    </cofactor>
</comment>
<dbReference type="AlphaFoldDB" id="A0A2K8KD65"/>
<evidence type="ECO:0000256" key="12">
    <source>
        <dbReference type="ARBA" id="ARBA00022989"/>
    </source>
</evidence>
<evidence type="ECO:0000256" key="4">
    <source>
        <dbReference type="ARBA" id="ARBA00010561"/>
    </source>
</evidence>
<evidence type="ECO:0000313" key="20">
    <source>
        <dbReference type="EMBL" id="ATX67389.1"/>
    </source>
</evidence>
<dbReference type="EC" id="2.7.8.26" evidence="5 19"/>
<reference evidence="20 21" key="1">
    <citation type="submission" date="2017-11" db="EMBL/GenBank/DDBJ databases">
        <title>Revised Sequence and Annotation of the Rhodobaca barguzinensis strain alga05 Genome.</title>
        <authorList>
            <person name="Kopejtka K."/>
            <person name="Tomasch J.M."/>
            <person name="Bunk B."/>
            <person name="Koblizek M."/>
        </authorList>
    </citation>
    <scope>NUCLEOTIDE SEQUENCE [LARGE SCALE GENOMIC DNA]</scope>
    <source>
        <strain evidence="21">alga05</strain>
    </source>
</reference>
<dbReference type="NCBIfam" id="TIGR00317">
    <property type="entry name" value="cobS"/>
    <property type="match status" value="1"/>
</dbReference>
<evidence type="ECO:0000256" key="11">
    <source>
        <dbReference type="ARBA" id="ARBA00022842"/>
    </source>
</evidence>
<accession>A0A2K8KD65</accession>
<protein>
    <recommendedName>
        <fullName evidence="6 19">Adenosylcobinamide-GDP ribazoletransferase</fullName>
        <ecNumber evidence="5 19">2.7.8.26</ecNumber>
    </recommendedName>
    <alternativeName>
        <fullName evidence="16 19">Cobalamin synthase</fullName>
    </alternativeName>
    <alternativeName>
        <fullName evidence="15 19">Cobalamin-5'-phosphate synthase</fullName>
    </alternativeName>
</protein>
<comment type="function">
    <text evidence="14 19">Joins adenosylcobinamide-GDP and alpha-ribazole to generate adenosylcobalamin (Ado-cobalamin). Also synthesizes adenosylcobalamin 5'-phosphate from adenosylcobinamide-GDP and alpha-ribazole 5'-phosphate.</text>
</comment>
<dbReference type="GO" id="GO:0008818">
    <property type="term" value="F:cobalamin 5'-phosphate synthase activity"/>
    <property type="evidence" value="ECO:0007669"/>
    <property type="project" value="UniProtKB-UniRule"/>
</dbReference>
<sequence length="256" mass="25895">MIRAALAQIQLAFMLLTRLPAGQLPDPAPRISAAAWAFPLAGLAVGLGAALVLLGAAALGLPLALAALLALGAQIAICGALHEDGLADLADGLWGGHTPERRLEIMRDSRIGSYGVLALILSLALRWQALVYLAVLDLSVAVLALVAMAMLSRVAPAALLALLPAARTDGLGHSATSVSWRSVGVAALVALVPLVVAQTMPVLALALLLAVQVAVVFALGALARRRLGGQTGDVLGAGQQLAELAGLLTLCVVLAP</sequence>
<dbReference type="GO" id="GO:0009236">
    <property type="term" value="P:cobalamin biosynthetic process"/>
    <property type="evidence" value="ECO:0007669"/>
    <property type="project" value="UniProtKB-UniRule"/>
</dbReference>
<evidence type="ECO:0000313" key="21">
    <source>
        <dbReference type="Proteomes" id="UP000228948"/>
    </source>
</evidence>
<feature type="transmembrane region" description="Helical" evidence="19">
    <location>
        <begin position="178"/>
        <end position="196"/>
    </location>
</feature>
<keyword evidence="9 19" id="KW-0808">Transferase</keyword>
<evidence type="ECO:0000256" key="1">
    <source>
        <dbReference type="ARBA" id="ARBA00001946"/>
    </source>
</evidence>
<keyword evidence="13 19" id="KW-0472">Membrane</keyword>
<evidence type="ECO:0000256" key="14">
    <source>
        <dbReference type="ARBA" id="ARBA00025228"/>
    </source>
</evidence>
<evidence type="ECO:0000256" key="17">
    <source>
        <dbReference type="ARBA" id="ARBA00048623"/>
    </source>
</evidence>
<keyword evidence="12 19" id="KW-1133">Transmembrane helix</keyword>
<evidence type="ECO:0000256" key="5">
    <source>
        <dbReference type="ARBA" id="ARBA00013200"/>
    </source>
</evidence>
<dbReference type="Pfam" id="PF02654">
    <property type="entry name" value="CobS"/>
    <property type="match status" value="1"/>
</dbReference>
<evidence type="ECO:0000256" key="18">
    <source>
        <dbReference type="ARBA" id="ARBA00049504"/>
    </source>
</evidence>
<comment type="subcellular location">
    <subcellularLocation>
        <location evidence="2 19">Cell membrane</location>
        <topology evidence="2 19">Multi-pass membrane protein</topology>
    </subcellularLocation>
</comment>
<feature type="transmembrane region" description="Helical" evidence="19">
    <location>
        <begin position="45"/>
        <end position="71"/>
    </location>
</feature>
<organism evidence="20 21">
    <name type="scientific">Roseinatronobacter bogoriensis subsp. barguzinensis</name>
    <dbReference type="NCBI Taxonomy" id="441209"/>
    <lineage>
        <taxon>Bacteria</taxon>
        <taxon>Pseudomonadati</taxon>
        <taxon>Pseudomonadota</taxon>
        <taxon>Alphaproteobacteria</taxon>
        <taxon>Rhodobacterales</taxon>
        <taxon>Paracoccaceae</taxon>
        <taxon>Roseinatronobacter</taxon>
    </lineage>
</organism>
<gene>
    <name evidence="19 20" type="primary">cobS</name>
    <name evidence="20" type="ORF">BG454_17530</name>
</gene>
<evidence type="ECO:0000256" key="13">
    <source>
        <dbReference type="ARBA" id="ARBA00023136"/>
    </source>
</evidence>
<dbReference type="UniPathway" id="UPA00148">
    <property type="reaction ID" value="UER00238"/>
</dbReference>
<evidence type="ECO:0000256" key="7">
    <source>
        <dbReference type="ARBA" id="ARBA00022475"/>
    </source>
</evidence>
<proteinExistence type="inferred from homology"/>
<evidence type="ECO:0000256" key="9">
    <source>
        <dbReference type="ARBA" id="ARBA00022679"/>
    </source>
</evidence>
<evidence type="ECO:0000256" key="15">
    <source>
        <dbReference type="ARBA" id="ARBA00032605"/>
    </source>
</evidence>
<dbReference type="STRING" id="441209.GCA_001870665_03293"/>
<dbReference type="PANTHER" id="PTHR34148">
    <property type="entry name" value="ADENOSYLCOBINAMIDE-GDP RIBAZOLETRANSFERASE"/>
    <property type="match status" value="1"/>
</dbReference>
<keyword evidence="8 19" id="KW-0169">Cobalamin biosynthesis</keyword>
<evidence type="ECO:0000256" key="8">
    <source>
        <dbReference type="ARBA" id="ARBA00022573"/>
    </source>
</evidence>
<keyword evidence="11 19" id="KW-0460">Magnesium</keyword>
<dbReference type="RefSeq" id="WP_071481821.1">
    <property type="nucleotide sequence ID" value="NZ_CP024899.1"/>
</dbReference>
<comment type="catalytic activity">
    <reaction evidence="17 19">
        <text>alpha-ribazole + adenosylcob(III)inamide-GDP = adenosylcob(III)alamin + GMP + H(+)</text>
        <dbReference type="Rhea" id="RHEA:16049"/>
        <dbReference type="ChEBI" id="CHEBI:10329"/>
        <dbReference type="ChEBI" id="CHEBI:15378"/>
        <dbReference type="ChEBI" id="CHEBI:18408"/>
        <dbReference type="ChEBI" id="CHEBI:58115"/>
        <dbReference type="ChEBI" id="CHEBI:60487"/>
        <dbReference type="EC" id="2.7.8.26"/>
    </reaction>
</comment>
<feature type="transmembrane region" description="Helical" evidence="19">
    <location>
        <begin position="141"/>
        <end position="166"/>
    </location>
</feature>
<comment type="pathway">
    <text evidence="3 19">Cofactor biosynthesis; adenosylcobalamin biosynthesis; adenosylcobalamin from cob(II)yrinate a,c-diamide: step 7/7.</text>
</comment>
<evidence type="ECO:0000256" key="16">
    <source>
        <dbReference type="ARBA" id="ARBA00032853"/>
    </source>
</evidence>
<dbReference type="KEGG" id="rbg:BG454_17530"/>
<comment type="catalytic activity">
    <reaction evidence="18 19">
        <text>alpha-ribazole 5'-phosphate + adenosylcob(III)inamide-GDP = adenosylcob(III)alamin 5'-phosphate + GMP + H(+)</text>
        <dbReference type="Rhea" id="RHEA:23560"/>
        <dbReference type="ChEBI" id="CHEBI:15378"/>
        <dbReference type="ChEBI" id="CHEBI:57918"/>
        <dbReference type="ChEBI" id="CHEBI:58115"/>
        <dbReference type="ChEBI" id="CHEBI:60487"/>
        <dbReference type="ChEBI" id="CHEBI:60493"/>
        <dbReference type="EC" id="2.7.8.26"/>
    </reaction>
</comment>
<evidence type="ECO:0000256" key="19">
    <source>
        <dbReference type="HAMAP-Rule" id="MF_00719"/>
    </source>
</evidence>
<evidence type="ECO:0000256" key="3">
    <source>
        <dbReference type="ARBA" id="ARBA00004663"/>
    </source>
</evidence>
<feature type="transmembrane region" description="Helical" evidence="19">
    <location>
        <begin position="111"/>
        <end position="135"/>
    </location>
</feature>
<dbReference type="EMBL" id="CP024899">
    <property type="protein sequence ID" value="ATX67389.1"/>
    <property type="molecule type" value="Genomic_DNA"/>
</dbReference>
<feature type="transmembrane region" description="Helical" evidence="19">
    <location>
        <begin position="202"/>
        <end position="222"/>
    </location>
</feature>
<dbReference type="PANTHER" id="PTHR34148:SF1">
    <property type="entry name" value="ADENOSYLCOBINAMIDE-GDP RIBAZOLETRANSFERASE"/>
    <property type="match status" value="1"/>
</dbReference>
<evidence type="ECO:0000256" key="10">
    <source>
        <dbReference type="ARBA" id="ARBA00022692"/>
    </source>
</evidence>
<dbReference type="GO" id="GO:0051073">
    <property type="term" value="F:adenosylcobinamide-GDP ribazoletransferase activity"/>
    <property type="evidence" value="ECO:0007669"/>
    <property type="project" value="UniProtKB-UniRule"/>
</dbReference>
<name>A0A2K8KD65_9RHOB</name>
<dbReference type="Proteomes" id="UP000228948">
    <property type="component" value="Chromosome"/>
</dbReference>
<dbReference type="GO" id="GO:0005886">
    <property type="term" value="C:plasma membrane"/>
    <property type="evidence" value="ECO:0007669"/>
    <property type="project" value="UniProtKB-SubCell"/>
</dbReference>
<keyword evidence="10 19" id="KW-0812">Transmembrane</keyword>
<dbReference type="HAMAP" id="MF_00719">
    <property type="entry name" value="CobS"/>
    <property type="match status" value="1"/>
</dbReference>